<evidence type="ECO:0000256" key="1">
    <source>
        <dbReference type="SAM" id="Phobius"/>
    </source>
</evidence>
<organism evidence="2 3">
    <name type="scientific">Rattus norvegicus</name>
    <name type="common">Rat</name>
    <dbReference type="NCBI Taxonomy" id="10116"/>
    <lineage>
        <taxon>Eukaryota</taxon>
        <taxon>Metazoa</taxon>
        <taxon>Chordata</taxon>
        <taxon>Craniata</taxon>
        <taxon>Vertebrata</taxon>
        <taxon>Euteleostomi</taxon>
        <taxon>Mammalia</taxon>
        <taxon>Eutheria</taxon>
        <taxon>Euarchontoglires</taxon>
        <taxon>Glires</taxon>
        <taxon>Rodentia</taxon>
        <taxon>Myomorpha</taxon>
        <taxon>Muroidea</taxon>
        <taxon>Muridae</taxon>
        <taxon>Murinae</taxon>
        <taxon>Rattus</taxon>
    </lineage>
</organism>
<dbReference type="AlphaFoldDB" id="A6ILX4"/>
<gene>
    <name evidence="2 4" type="primary">Ccnd2</name>
    <name evidence="2" type="ORF">rCG_29846</name>
</gene>
<keyword evidence="1" id="KW-1133">Transmembrane helix</keyword>
<protein>
    <submittedName>
        <fullName evidence="2">Cyclin D2, isoform CRA_c</fullName>
    </submittedName>
</protein>
<feature type="transmembrane region" description="Helical" evidence="1">
    <location>
        <begin position="12"/>
        <end position="37"/>
    </location>
</feature>
<sequence>MSSLYWKRFSSPGLLGWVLFGFVLFLFFCASSFPGFLSSSDHILQRESISYDLLSWIFFFFLFVKFALRVRCHIKSTLFSHGVLYNRCGWGLWLGY</sequence>
<evidence type="ECO:0000313" key="3">
    <source>
        <dbReference type="Proteomes" id="UP000234681"/>
    </source>
</evidence>
<feature type="transmembrane region" description="Helical" evidence="1">
    <location>
        <begin position="49"/>
        <end position="68"/>
    </location>
</feature>
<dbReference type="Proteomes" id="UP000234681">
    <property type="component" value="Chromosome 4"/>
</dbReference>
<evidence type="ECO:0000313" key="4">
    <source>
        <dbReference type="RGD" id="621083"/>
    </source>
</evidence>
<accession>A6ILX4</accession>
<reference evidence="2 3" key="1">
    <citation type="submission" date="2005-09" db="EMBL/GenBank/DDBJ databases">
        <authorList>
            <person name="Mural R.J."/>
            <person name="Li P.W."/>
            <person name="Adams M.D."/>
            <person name="Amanatides P.G."/>
            <person name="Baden-Tillson H."/>
            <person name="Barnstead M."/>
            <person name="Chin S.H."/>
            <person name="Dew I."/>
            <person name="Evans C.A."/>
            <person name="Ferriera S."/>
            <person name="Flanigan M."/>
            <person name="Fosler C."/>
            <person name="Glodek A."/>
            <person name="Gu Z."/>
            <person name="Holt R.A."/>
            <person name="Jennings D."/>
            <person name="Kraft C.L."/>
            <person name="Lu F."/>
            <person name="Nguyen T."/>
            <person name="Nusskern D.R."/>
            <person name="Pfannkoch C.M."/>
            <person name="Sitter C."/>
            <person name="Sutton G.G."/>
            <person name="Venter J.C."/>
            <person name="Wang Z."/>
            <person name="Woodage T."/>
            <person name="Zheng X.H."/>
            <person name="Zhong F."/>
        </authorList>
    </citation>
    <scope>NUCLEOTIDE SEQUENCE [LARGE SCALE GENOMIC DNA]</scope>
    <source>
        <strain>BN</strain>
        <strain evidence="3">Sprague-Dawley</strain>
    </source>
</reference>
<keyword evidence="1" id="KW-0472">Membrane</keyword>
<evidence type="ECO:0000313" key="2">
    <source>
        <dbReference type="EMBL" id="EDM01812.1"/>
    </source>
</evidence>
<proteinExistence type="predicted"/>
<dbReference type="OrthoDB" id="306099at2759"/>
<keyword evidence="2" id="KW-0195">Cyclin</keyword>
<name>A6ILX4_RAT</name>
<dbReference type="EMBL" id="CH473964">
    <property type="protein sequence ID" value="EDM01812.1"/>
    <property type="molecule type" value="Genomic_DNA"/>
</dbReference>
<keyword evidence="1" id="KW-0812">Transmembrane</keyword>
<dbReference type="RGD" id="621083">
    <property type="gene designation" value="Ccnd2"/>
</dbReference>